<proteinExistence type="predicted"/>
<dbReference type="Proteomes" id="UP001642483">
    <property type="component" value="Unassembled WGS sequence"/>
</dbReference>
<dbReference type="InterPro" id="IPR052079">
    <property type="entry name" value="E3_ligase/Copine_domain"/>
</dbReference>
<dbReference type="SMART" id="SM00327">
    <property type="entry name" value="VWA"/>
    <property type="match status" value="1"/>
</dbReference>
<dbReference type="EMBL" id="CAWYQH010000035">
    <property type="protein sequence ID" value="CAK8676521.1"/>
    <property type="molecule type" value="Genomic_DNA"/>
</dbReference>
<accession>A0ABP0FCQ1</accession>
<name>A0ABP0FCQ1_CLALP</name>
<evidence type="ECO:0000313" key="2">
    <source>
        <dbReference type="EMBL" id="CAK8676521.1"/>
    </source>
</evidence>
<evidence type="ECO:0000259" key="1">
    <source>
        <dbReference type="SMART" id="SM00327"/>
    </source>
</evidence>
<dbReference type="PANTHER" id="PTHR45751">
    <property type="entry name" value="COPINE FAMILY PROTEIN 1"/>
    <property type="match status" value="1"/>
</dbReference>
<dbReference type="InterPro" id="IPR002035">
    <property type="entry name" value="VWF_A"/>
</dbReference>
<dbReference type="InterPro" id="IPR036465">
    <property type="entry name" value="vWFA_dom_sf"/>
</dbReference>
<organism evidence="2 3">
    <name type="scientific">Clavelina lepadiformis</name>
    <name type="common">Light-bulb sea squirt</name>
    <name type="synonym">Ascidia lepadiformis</name>
    <dbReference type="NCBI Taxonomy" id="159417"/>
    <lineage>
        <taxon>Eukaryota</taxon>
        <taxon>Metazoa</taxon>
        <taxon>Chordata</taxon>
        <taxon>Tunicata</taxon>
        <taxon>Ascidiacea</taxon>
        <taxon>Aplousobranchia</taxon>
        <taxon>Clavelinidae</taxon>
        <taxon>Clavelina</taxon>
    </lineage>
</organism>
<sequence length="369" mass="42349">MTLWLFVIGLSVFYFLYVTHTRKDNKSPQKQKSVEKYVTTIDGQRRRLSSIFRSFVLSVADPANNNYLDATCEKPNPFLFRSFVDRFQSFEDVSHAMKEAGLFQCRLILGIDFTASNEWQGRVTNKGNSLHYISRNRQNPYQHIISVLQHTLKDILETDYENHMQSNHNDHDKSIKKIRSGIPVYGFGDSVTKDETTFSLQSDGHPCQNFEEVQECYRESTGQRSLGGPTSYAPIIHRAIELVEQTDQFHILVIIADGQFVNEGPTVKAIVDASFYPLSIIVVGVGDGPWELLRQFDDWLPQRQFDNFQFVEYAAILKDTNPKTADPILALHMFMEVPDQYEIVQQLGYISKQKETSKVAELDKNDSVL</sequence>
<dbReference type="SUPFAM" id="SSF53300">
    <property type="entry name" value="vWA-like"/>
    <property type="match status" value="1"/>
</dbReference>
<gene>
    <name evidence="2" type="ORF">CVLEPA_LOCUS5985</name>
</gene>
<dbReference type="InterPro" id="IPR010734">
    <property type="entry name" value="Copine_C"/>
</dbReference>
<keyword evidence="3" id="KW-1185">Reference proteome</keyword>
<dbReference type="Pfam" id="PF07002">
    <property type="entry name" value="Copine"/>
    <property type="match status" value="1"/>
</dbReference>
<protein>
    <recommendedName>
        <fullName evidence="1">VWFA domain-containing protein</fullName>
    </recommendedName>
</protein>
<reference evidence="2 3" key="1">
    <citation type="submission" date="2024-02" db="EMBL/GenBank/DDBJ databases">
        <authorList>
            <person name="Daric V."/>
            <person name="Darras S."/>
        </authorList>
    </citation>
    <scope>NUCLEOTIDE SEQUENCE [LARGE SCALE GENOMIC DNA]</scope>
</reference>
<evidence type="ECO:0000313" key="3">
    <source>
        <dbReference type="Proteomes" id="UP001642483"/>
    </source>
</evidence>
<feature type="domain" description="VWFA" evidence="1">
    <location>
        <begin position="104"/>
        <end position="318"/>
    </location>
</feature>
<dbReference type="PANTHER" id="PTHR45751:SF11">
    <property type="entry name" value="COPINE FAMILY PROTEIN 2"/>
    <property type="match status" value="1"/>
</dbReference>
<comment type="caution">
    <text evidence="2">The sequence shown here is derived from an EMBL/GenBank/DDBJ whole genome shotgun (WGS) entry which is preliminary data.</text>
</comment>